<evidence type="ECO:0000256" key="2">
    <source>
        <dbReference type="ARBA" id="ARBA00004170"/>
    </source>
</evidence>
<evidence type="ECO:0000256" key="9">
    <source>
        <dbReference type="ARBA" id="ARBA00023310"/>
    </source>
</evidence>
<keyword evidence="6" id="KW-0406">Ion transport</keyword>
<dbReference type="OrthoDB" id="9812769at2"/>
<organism evidence="10 11">
    <name type="scientific">Pelolinea submarina</name>
    <dbReference type="NCBI Taxonomy" id="913107"/>
    <lineage>
        <taxon>Bacteria</taxon>
        <taxon>Bacillati</taxon>
        <taxon>Chloroflexota</taxon>
        <taxon>Anaerolineae</taxon>
        <taxon>Anaerolineales</taxon>
        <taxon>Anaerolineaceae</taxon>
        <taxon>Pelolinea</taxon>
    </lineage>
</organism>
<evidence type="ECO:0000256" key="4">
    <source>
        <dbReference type="ARBA" id="ARBA00022448"/>
    </source>
</evidence>
<accession>A0A347ZV59</accession>
<evidence type="ECO:0000256" key="1">
    <source>
        <dbReference type="ARBA" id="ARBA00003456"/>
    </source>
</evidence>
<dbReference type="PRINTS" id="PR00126">
    <property type="entry name" value="ATPASEGAMMA"/>
</dbReference>
<dbReference type="InterPro" id="IPR035968">
    <property type="entry name" value="ATP_synth_F1_ATPase_gsu"/>
</dbReference>
<evidence type="ECO:0000313" key="10">
    <source>
        <dbReference type="EMBL" id="REG10224.1"/>
    </source>
</evidence>
<sequence length="277" mass="31746">MEKNYHFIKQRLENLKTIKPMLMSLRTISLSSWRLSLKRLENLESYRRDLTSVAAQVGALPTAQPNEEKVDSCLIILGSTRGLCGGFNRDLLAYFEEHPAELEGTTEIILFGEKMAKLFSRNHIAYQRTIEYPKINRIDFQFIAQLIANLSCDNKPLRILYNTYHGSGQYQPSLRLVNWIHNSAPKPAATGQNLIFDTEPSTISEYLSRQINLMEIYESLLSSLAAEHSFRFQLMENAISNTDKLIQELGLMVQVERQKKITSEMRELSISAGLLDR</sequence>
<dbReference type="InterPro" id="IPR000131">
    <property type="entry name" value="ATP_synth_F1_gsu"/>
</dbReference>
<dbReference type="Gene3D" id="1.10.287.80">
    <property type="entry name" value="ATP synthase, gamma subunit, helix hairpin domain"/>
    <property type="match status" value="1"/>
</dbReference>
<dbReference type="Gene3D" id="3.40.1380.10">
    <property type="match status" value="1"/>
</dbReference>
<reference evidence="10 11" key="1">
    <citation type="submission" date="2018-08" db="EMBL/GenBank/DDBJ databases">
        <title>Genomic Encyclopedia of Type Strains, Phase IV (KMG-IV): sequencing the most valuable type-strain genomes for metagenomic binning, comparative biology and taxonomic classification.</title>
        <authorList>
            <person name="Goeker M."/>
        </authorList>
    </citation>
    <scope>NUCLEOTIDE SEQUENCE [LARGE SCALE GENOMIC DNA]</scope>
    <source>
        <strain evidence="10 11">DSM 23923</strain>
    </source>
</reference>
<comment type="caution">
    <text evidence="10">The sequence shown here is derived from an EMBL/GenBank/DDBJ whole genome shotgun (WGS) entry which is preliminary data.</text>
</comment>
<keyword evidence="7" id="KW-0472">Membrane</keyword>
<gene>
    <name evidence="10" type="ORF">DFR64_0076</name>
</gene>
<name>A0A347ZV59_9CHLR</name>
<dbReference type="PANTHER" id="PTHR11693">
    <property type="entry name" value="ATP SYNTHASE GAMMA CHAIN"/>
    <property type="match status" value="1"/>
</dbReference>
<dbReference type="Pfam" id="PF00231">
    <property type="entry name" value="ATP-synt"/>
    <property type="match status" value="1"/>
</dbReference>
<comment type="subcellular location">
    <subcellularLocation>
        <location evidence="2">Membrane</location>
        <topology evidence="2">Peripheral membrane protein</topology>
    </subcellularLocation>
</comment>
<keyword evidence="8" id="KW-0139">CF(1)</keyword>
<comment type="similarity">
    <text evidence="3">Belongs to the ATPase gamma chain family.</text>
</comment>
<evidence type="ECO:0000313" key="11">
    <source>
        <dbReference type="Proteomes" id="UP000256388"/>
    </source>
</evidence>
<evidence type="ECO:0000256" key="6">
    <source>
        <dbReference type="ARBA" id="ARBA00023065"/>
    </source>
</evidence>
<dbReference type="AlphaFoldDB" id="A0A347ZV59"/>
<dbReference type="RefSeq" id="WP_116223416.1">
    <property type="nucleotide sequence ID" value="NZ_AP018437.1"/>
</dbReference>
<keyword evidence="5" id="KW-0375">Hydrogen ion transport</keyword>
<comment type="function">
    <text evidence="1">Produces ATP from ADP in the presence of a proton gradient across the membrane. The gamma chain is believed to be important in regulating ATPase activity and the flow of protons through the CF(0) complex.</text>
</comment>
<keyword evidence="4" id="KW-0813">Transport</keyword>
<evidence type="ECO:0000256" key="3">
    <source>
        <dbReference type="ARBA" id="ARBA00007681"/>
    </source>
</evidence>
<protein>
    <submittedName>
        <fullName evidence="10">ATP synthase F1 gamma subunit</fullName>
    </submittedName>
</protein>
<keyword evidence="11" id="KW-1185">Reference proteome</keyword>
<dbReference type="Proteomes" id="UP000256388">
    <property type="component" value="Unassembled WGS sequence"/>
</dbReference>
<dbReference type="GO" id="GO:0045259">
    <property type="term" value="C:proton-transporting ATP synthase complex"/>
    <property type="evidence" value="ECO:0007669"/>
    <property type="project" value="UniProtKB-KW"/>
</dbReference>
<dbReference type="EMBL" id="QUMS01000001">
    <property type="protein sequence ID" value="REG10224.1"/>
    <property type="molecule type" value="Genomic_DNA"/>
</dbReference>
<dbReference type="GO" id="GO:0046933">
    <property type="term" value="F:proton-transporting ATP synthase activity, rotational mechanism"/>
    <property type="evidence" value="ECO:0007669"/>
    <property type="project" value="InterPro"/>
</dbReference>
<evidence type="ECO:0000256" key="5">
    <source>
        <dbReference type="ARBA" id="ARBA00022781"/>
    </source>
</evidence>
<evidence type="ECO:0000256" key="8">
    <source>
        <dbReference type="ARBA" id="ARBA00023196"/>
    </source>
</evidence>
<evidence type="ECO:0000256" key="7">
    <source>
        <dbReference type="ARBA" id="ARBA00023136"/>
    </source>
</evidence>
<dbReference type="SUPFAM" id="SSF52943">
    <property type="entry name" value="ATP synthase (F1-ATPase), gamma subunit"/>
    <property type="match status" value="1"/>
</dbReference>
<keyword evidence="9" id="KW-0066">ATP synthesis</keyword>
<dbReference type="PANTHER" id="PTHR11693:SF22">
    <property type="entry name" value="ATP SYNTHASE SUBUNIT GAMMA, MITOCHONDRIAL"/>
    <property type="match status" value="1"/>
</dbReference>
<proteinExistence type="inferred from homology"/>